<dbReference type="GO" id="GO:0008097">
    <property type="term" value="F:5S rRNA binding"/>
    <property type="evidence" value="ECO:0007669"/>
    <property type="project" value="TreeGrafter"/>
</dbReference>
<dbReference type="GO" id="GO:0003735">
    <property type="term" value="F:structural constituent of ribosome"/>
    <property type="evidence" value="ECO:0007669"/>
    <property type="project" value="InterPro"/>
</dbReference>
<dbReference type="HAMAP" id="MF_01337_B">
    <property type="entry name" value="Ribosomal_uL18_B"/>
    <property type="match status" value="1"/>
</dbReference>
<sequence length="139" mass="15833">MLTKSSGEKQVKQQKRKELKKMRNRKQEEKRKKRVRSSIKGVGKRPRLTVFRSNTHIYAQIIDDNKGITIISFNDVGMKLGTKDKSLTGVQMAEKVGEEIGKRALKKGIAQVVFDRGEYKYHGRVRSLADGARKGGLKF</sequence>
<keyword evidence="4 7" id="KW-0689">Ribosomal protein</keyword>
<comment type="similarity">
    <text evidence="1 7">Belongs to the universal ribosomal protein uL18 family.</text>
</comment>
<dbReference type="AlphaFoldDB" id="A0A0G0KHQ6"/>
<comment type="function">
    <text evidence="7">This is one of the proteins that bind and probably mediate the attachment of the 5S RNA into the large ribosomal subunit, where it forms part of the central protuberance.</text>
</comment>
<gene>
    <name evidence="7" type="primary">rplR</name>
    <name evidence="9" type="ORF">US95_C0010G0012</name>
</gene>
<feature type="compositionally biased region" description="Basic residues" evidence="8">
    <location>
        <begin position="12"/>
        <end position="24"/>
    </location>
</feature>
<comment type="caution">
    <text evidence="9">The sequence shown here is derived from an EMBL/GenBank/DDBJ whole genome shotgun (WGS) entry which is preliminary data.</text>
</comment>
<dbReference type="CDD" id="cd00432">
    <property type="entry name" value="Ribosomal_L18_L5e"/>
    <property type="match status" value="1"/>
</dbReference>
<evidence type="ECO:0000256" key="5">
    <source>
        <dbReference type="ARBA" id="ARBA00023274"/>
    </source>
</evidence>
<evidence type="ECO:0000256" key="8">
    <source>
        <dbReference type="SAM" id="MobiDB-lite"/>
    </source>
</evidence>
<dbReference type="PANTHER" id="PTHR12899">
    <property type="entry name" value="39S RIBOSOMAL PROTEIN L18, MITOCHONDRIAL"/>
    <property type="match status" value="1"/>
</dbReference>
<feature type="compositionally biased region" description="Basic residues" evidence="8">
    <location>
        <begin position="31"/>
        <end position="46"/>
    </location>
</feature>
<reference evidence="9 10" key="1">
    <citation type="journal article" date="2015" name="Nature">
        <title>rRNA introns, odd ribosomes, and small enigmatic genomes across a large radiation of phyla.</title>
        <authorList>
            <person name="Brown C.T."/>
            <person name="Hug L.A."/>
            <person name="Thomas B.C."/>
            <person name="Sharon I."/>
            <person name="Castelle C.J."/>
            <person name="Singh A."/>
            <person name="Wilkins M.J."/>
            <person name="Williams K.H."/>
            <person name="Banfield J.F."/>
        </authorList>
    </citation>
    <scope>NUCLEOTIDE SEQUENCE [LARGE SCALE GENOMIC DNA]</scope>
</reference>
<keyword evidence="2 7" id="KW-0699">rRNA-binding</keyword>
<feature type="region of interest" description="Disordered" evidence="8">
    <location>
        <begin position="1"/>
        <end position="46"/>
    </location>
</feature>
<evidence type="ECO:0000256" key="1">
    <source>
        <dbReference type="ARBA" id="ARBA00007116"/>
    </source>
</evidence>
<dbReference type="InterPro" id="IPR004389">
    <property type="entry name" value="Ribosomal_uL18_bac-type"/>
</dbReference>
<evidence type="ECO:0000256" key="4">
    <source>
        <dbReference type="ARBA" id="ARBA00022980"/>
    </source>
</evidence>
<evidence type="ECO:0000313" key="9">
    <source>
        <dbReference type="EMBL" id="KKQ75080.1"/>
    </source>
</evidence>
<proteinExistence type="inferred from homology"/>
<dbReference type="EMBL" id="LBUY01000010">
    <property type="protein sequence ID" value="KKQ75080.1"/>
    <property type="molecule type" value="Genomic_DNA"/>
</dbReference>
<evidence type="ECO:0000256" key="2">
    <source>
        <dbReference type="ARBA" id="ARBA00022730"/>
    </source>
</evidence>
<dbReference type="Proteomes" id="UP000034738">
    <property type="component" value="Unassembled WGS sequence"/>
</dbReference>
<dbReference type="InterPro" id="IPR005484">
    <property type="entry name" value="Ribosomal_uL18_bac/plant/anim"/>
</dbReference>
<dbReference type="FunFam" id="3.30.420.100:FF:000001">
    <property type="entry name" value="50S ribosomal protein L18"/>
    <property type="match status" value="1"/>
</dbReference>
<name>A0A0G0KHQ6_9BACT</name>
<evidence type="ECO:0000256" key="6">
    <source>
        <dbReference type="ARBA" id="ARBA00035197"/>
    </source>
</evidence>
<keyword evidence="3 7" id="KW-0694">RNA-binding</keyword>
<dbReference type="NCBIfam" id="TIGR00060">
    <property type="entry name" value="L18_bact"/>
    <property type="match status" value="1"/>
</dbReference>
<dbReference type="PATRIC" id="fig|1618568.3.peg.242"/>
<evidence type="ECO:0000256" key="7">
    <source>
        <dbReference type="HAMAP-Rule" id="MF_01337"/>
    </source>
</evidence>
<keyword evidence="5 7" id="KW-0687">Ribonucleoprotein</keyword>
<dbReference type="GO" id="GO:0006412">
    <property type="term" value="P:translation"/>
    <property type="evidence" value="ECO:0007669"/>
    <property type="project" value="UniProtKB-UniRule"/>
</dbReference>
<evidence type="ECO:0000256" key="3">
    <source>
        <dbReference type="ARBA" id="ARBA00022884"/>
    </source>
</evidence>
<dbReference type="Gene3D" id="3.30.420.100">
    <property type="match status" value="1"/>
</dbReference>
<dbReference type="SUPFAM" id="SSF53137">
    <property type="entry name" value="Translational machinery components"/>
    <property type="match status" value="1"/>
</dbReference>
<protein>
    <recommendedName>
        <fullName evidence="6 7">Large ribosomal subunit protein uL18</fullName>
    </recommendedName>
</protein>
<evidence type="ECO:0000313" key="10">
    <source>
        <dbReference type="Proteomes" id="UP000034738"/>
    </source>
</evidence>
<dbReference type="GO" id="GO:0022625">
    <property type="term" value="C:cytosolic large ribosomal subunit"/>
    <property type="evidence" value="ECO:0007669"/>
    <property type="project" value="TreeGrafter"/>
</dbReference>
<feature type="compositionally biased region" description="Basic and acidic residues" evidence="8">
    <location>
        <begin position="1"/>
        <end position="11"/>
    </location>
</feature>
<comment type="subunit">
    <text evidence="7">Part of the 50S ribosomal subunit; part of the 5S rRNA/L5/L18/L25 subcomplex. Contacts the 5S and 23S rRNAs.</text>
</comment>
<dbReference type="PANTHER" id="PTHR12899:SF3">
    <property type="entry name" value="LARGE RIBOSOMAL SUBUNIT PROTEIN UL18M"/>
    <property type="match status" value="1"/>
</dbReference>
<accession>A0A0G0KHQ6</accession>
<organism evidence="9 10">
    <name type="scientific">Candidatus Woesebacteria bacterium GW2011_GWB1_38_5</name>
    <dbReference type="NCBI Taxonomy" id="1618568"/>
    <lineage>
        <taxon>Bacteria</taxon>
        <taxon>Candidatus Woeseibacteriota</taxon>
    </lineage>
</organism>
<dbReference type="InterPro" id="IPR057268">
    <property type="entry name" value="Ribosomal_L18"/>
</dbReference>
<dbReference type="Pfam" id="PF00861">
    <property type="entry name" value="Ribosomal_L18p"/>
    <property type="match status" value="1"/>
</dbReference>